<dbReference type="Pfam" id="PF22483">
    <property type="entry name" value="Mu-transpos_C_2"/>
    <property type="match status" value="1"/>
</dbReference>
<evidence type="ECO:0000256" key="1">
    <source>
        <dbReference type="ARBA" id="ARBA00009277"/>
    </source>
</evidence>
<dbReference type="PROSITE" id="PS50994">
    <property type="entry name" value="INTEGRASE"/>
    <property type="match status" value="1"/>
</dbReference>
<evidence type="ECO:0000256" key="2">
    <source>
        <dbReference type="SAM" id="MobiDB-lite"/>
    </source>
</evidence>
<accession>A0A5C5UHP8</accession>
<feature type="compositionally biased region" description="Polar residues" evidence="2">
    <location>
        <begin position="509"/>
        <end position="520"/>
    </location>
</feature>
<dbReference type="Gene3D" id="3.30.420.10">
    <property type="entry name" value="Ribonuclease H-like superfamily/Ribonuclease H"/>
    <property type="match status" value="1"/>
</dbReference>
<feature type="domain" description="Integrase catalytic" evidence="3">
    <location>
        <begin position="139"/>
        <end position="323"/>
    </location>
</feature>
<comment type="caution">
    <text evidence="4">The sequence shown here is derived from an EMBL/GenBank/DDBJ whole genome shotgun (WGS) entry which is preliminary data.</text>
</comment>
<comment type="similarity">
    <text evidence="1">Belongs to the transposase IS21/IS408/IS1162 family.</text>
</comment>
<dbReference type="InterPro" id="IPR001584">
    <property type="entry name" value="Integrase_cat-core"/>
</dbReference>
<dbReference type="RefSeq" id="WP_146324277.1">
    <property type="nucleotide sequence ID" value="NZ_BAABLR010000072.1"/>
</dbReference>
<dbReference type="EMBL" id="VOHM01000011">
    <property type="protein sequence ID" value="TWT25566.1"/>
    <property type="molecule type" value="Genomic_DNA"/>
</dbReference>
<dbReference type="InterPro" id="IPR054353">
    <property type="entry name" value="IstA-like_C"/>
</dbReference>
<gene>
    <name evidence="4" type="ORF">FRX94_06250</name>
</gene>
<dbReference type="PANTHER" id="PTHR35004">
    <property type="entry name" value="TRANSPOSASE RV3428C-RELATED"/>
    <property type="match status" value="1"/>
</dbReference>
<reference evidence="4 5" key="1">
    <citation type="submission" date="2019-08" db="EMBL/GenBank/DDBJ databases">
        <authorList>
            <person name="Lei W."/>
        </authorList>
    </citation>
    <scope>NUCLEOTIDE SEQUENCE [LARGE SCALE GENOMIC DNA]</scope>
    <source>
        <strain evidence="4 5">CCUG 58627</strain>
    </source>
</reference>
<dbReference type="PANTHER" id="PTHR35004:SF8">
    <property type="entry name" value="TRANSPOSASE RV3428C-RELATED"/>
    <property type="match status" value="1"/>
</dbReference>
<proteinExistence type="inferred from homology"/>
<dbReference type="InterPro" id="IPR012337">
    <property type="entry name" value="RNaseH-like_sf"/>
</dbReference>
<evidence type="ECO:0000313" key="5">
    <source>
        <dbReference type="Proteomes" id="UP000320791"/>
    </source>
</evidence>
<evidence type="ECO:0000313" key="4">
    <source>
        <dbReference type="EMBL" id="TWT25566.1"/>
    </source>
</evidence>
<organism evidence="4 5">
    <name type="scientific">Corynebacterium canis</name>
    <dbReference type="NCBI Taxonomy" id="679663"/>
    <lineage>
        <taxon>Bacteria</taxon>
        <taxon>Bacillati</taxon>
        <taxon>Actinomycetota</taxon>
        <taxon>Actinomycetes</taxon>
        <taxon>Mycobacteriales</taxon>
        <taxon>Corynebacteriaceae</taxon>
        <taxon>Corynebacterium</taxon>
    </lineage>
</organism>
<name>A0A5C5UHP8_9CORY</name>
<keyword evidence="5" id="KW-1185">Reference proteome</keyword>
<protein>
    <submittedName>
        <fullName evidence="4">IS21 family transposase</fullName>
    </submittedName>
</protein>
<dbReference type="OrthoDB" id="2065409at2"/>
<dbReference type="AlphaFoldDB" id="A0A5C5UHP8"/>
<dbReference type="NCBIfam" id="NF033546">
    <property type="entry name" value="transpos_IS21"/>
    <property type="match status" value="1"/>
</dbReference>
<dbReference type="SUPFAM" id="SSF53098">
    <property type="entry name" value="Ribonuclease H-like"/>
    <property type="match status" value="1"/>
</dbReference>
<dbReference type="Proteomes" id="UP000320791">
    <property type="component" value="Unassembled WGS sequence"/>
</dbReference>
<feature type="region of interest" description="Disordered" evidence="2">
    <location>
        <begin position="502"/>
        <end position="522"/>
    </location>
</feature>
<dbReference type="GO" id="GO:0015074">
    <property type="term" value="P:DNA integration"/>
    <property type="evidence" value="ECO:0007669"/>
    <property type="project" value="InterPro"/>
</dbReference>
<dbReference type="InterPro" id="IPR036397">
    <property type="entry name" value="RNaseH_sf"/>
</dbReference>
<sequence>MATDYRAIMLALLRDQTYAAISARLRCSSKTIRQVRSVLDVHGFGVDDVVGLSDAQLAVLFPDKRRDRDESLAAIDIPALVRRMREFTNTHRGKKFRIKVEHERYVRQCQQEGARPYSYSQYASQVSEFIRVNELKWPLEHAPGQKMFVDWSGDKMWVGRPGDADSFQVSVFVATLPHSGYVFAKCYPNERTASWLEAHVDACRFFGGVPELFVPDNASTASFRPRRDDPAREVASDYLRLGNYYGVGILPTAPAEPTHKGHVERHVDIIQQWVGQYLDAYVFDTLEDLNDAVAAQVTWLNHDKTPYRGMNGNTRFQEFVDYEQQFLKPLPSVEFEPMEWRWATPRPDCHIQVDKRRYSVPYQYVGTKLKVGLGQHSVNVYSHDGTELIVSHTRSYARPGSYVSLEEHRPPQTKVYGNLWTRSRYVTWSQHVGPACTRAIAIVLNRPKIEQQAFFTCENILKLANRYSKVELEQACKFILDSRQYVGYSNIKNAITSHAAERADKARTDTSPNHPNASCSQDDDDVIVIDFDQARLRGLAAFDIPTDTIDEEA</sequence>
<dbReference type="GO" id="GO:0003676">
    <property type="term" value="F:nucleic acid binding"/>
    <property type="evidence" value="ECO:0007669"/>
    <property type="project" value="InterPro"/>
</dbReference>
<evidence type="ECO:0000259" key="3">
    <source>
        <dbReference type="PROSITE" id="PS50994"/>
    </source>
</evidence>